<name>A0A5C1Q9Q1_9SPIO</name>
<dbReference type="InterPro" id="IPR011044">
    <property type="entry name" value="Quino_amine_DH_bsu"/>
</dbReference>
<protein>
    <recommendedName>
        <fullName evidence="3">6-bladed beta-propeller</fullName>
    </recommendedName>
</protein>
<dbReference type="AlphaFoldDB" id="A0A5C1Q9Q1"/>
<dbReference type="SUPFAM" id="SSF50969">
    <property type="entry name" value="YVTN repeat-like/Quinoprotein amine dehydrogenase"/>
    <property type="match status" value="1"/>
</dbReference>
<evidence type="ECO:0000313" key="1">
    <source>
        <dbReference type="EMBL" id="QEN04197.1"/>
    </source>
</evidence>
<dbReference type="EMBL" id="CP035807">
    <property type="protein sequence ID" value="QEN04197.1"/>
    <property type="molecule type" value="Genomic_DNA"/>
</dbReference>
<dbReference type="Proteomes" id="UP000323824">
    <property type="component" value="Chromosome"/>
</dbReference>
<organism evidence="1 2">
    <name type="scientific">Thiospirochaeta perfilievii</name>
    <dbReference type="NCBI Taxonomy" id="252967"/>
    <lineage>
        <taxon>Bacteria</taxon>
        <taxon>Pseudomonadati</taxon>
        <taxon>Spirochaetota</taxon>
        <taxon>Spirochaetia</taxon>
        <taxon>Spirochaetales</taxon>
        <taxon>Spirochaetaceae</taxon>
        <taxon>Thiospirochaeta</taxon>
    </lineage>
</organism>
<evidence type="ECO:0008006" key="3">
    <source>
        <dbReference type="Google" id="ProtNLM"/>
    </source>
</evidence>
<gene>
    <name evidence="1" type="ORF">EW093_05585</name>
</gene>
<accession>A0A5C1Q9Q1</accession>
<evidence type="ECO:0000313" key="2">
    <source>
        <dbReference type="Proteomes" id="UP000323824"/>
    </source>
</evidence>
<proteinExistence type="predicted"/>
<dbReference type="OrthoDB" id="364497at2"/>
<dbReference type="KEGG" id="sper:EW093_05585"/>
<dbReference type="RefSeq" id="WP_149567448.1">
    <property type="nucleotide sequence ID" value="NZ_CP035807.1"/>
</dbReference>
<reference evidence="1 2" key="2">
    <citation type="submission" date="2019-09" db="EMBL/GenBank/DDBJ databases">
        <title>Complete Genome Sequence and Methylome Analysis of free living Spirochaetas.</title>
        <authorList>
            <person name="Leshcheva N."/>
            <person name="Mikheeva N."/>
        </authorList>
    </citation>
    <scope>NUCLEOTIDE SEQUENCE [LARGE SCALE GENOMIC DNA]</scope>
    <source>
        <strain evidence="1 2">P</strain>
    </source>
</reference>
<keyword evidence="2" id="KW-1185">Reference proteome</keyword>
<reference evidence="1 2" key="1">
    <citation type="submission" date="2019-02" db="EMBL/GenBank/DDBJ databases">
        <authorList>
            <person name="Fomenkov A."/>
            <person name="Dubinina G."/>
            <person name="Grabovich M."/>
            <person name="Vincze T."/>
            <person name="Roberts R.J."/>
        </authorList>
    </citation>
    <scope>NUCLEOTIDE SEQUENCE [LARGE SCALE GENOMIC DNA]</scope>
    <source>
        <strain evidence="1 2">P</strain>
    </source>
</reference>
<sequence length="325" mass="38194">MKKIGLFILVILISMDMLVAESKFEIDFVTSYKTGKGINEFATVYNKYLIDGAGDGPSIIYYDESKKVFYISDGYNKRLSVYDFNFKQIDEIDISNDIYLEYPHSIQIYKEGFILYQKYIGFTYHTWDGELQWQMNFVEKYYDNKLENNNFYYDEDNGIILFYMIDGEVICFSSLTKDSNGFVTTKGRDQINILIKNKDISNIKISESNKILVDNKIKSISGNDILDKDNDNGKRIYIGRNKNNYIYWTDADRRIRIYDSSKTFIISEIYREGYITGGSYMPGIHPSGDILYLIYNSHEVALKRIINTWDPKLREQWYKDHPNAK</sequence>